<organism evidence="14 15">
    <name type="scientific">Branchiostoma floridae</name>
    <name type="common">Florida lancelet</name>
    <name type="synonym">Amphioxus</name>
    <dbReference type="NCBI Taxonomy" id="7739"/>
    <lineage>
        <taxon>Eukaryota</taxon>
        <taxon>Metazoa</taxon>
        <taxon>Chordata</taxon>
        <taxon>Cephalochordata</taxon>
        <taxon>Leptocardii</taxon>
        <taxon>Amphioxiformes</taxon>
        <taxon>Branchiostomatidae</taxon>
        <taxon>Branchiostoma</taxon>
    </lineage>
</organism>
<gene>
    <name evidence="15" type="primary">LOC118432514</name>
</gene>
<feature type="transmembrane region" description="Helical" evidence="11">
    <location>
        <begin position="15"/>
        <end position="35"/>
    </location>
</feature>
<proteinExistence type="inferred from homology"/>
<evidence type="ECO:0000256" key="3">
    <source>
        <dbReference type="ARBA" id="ARBA00008919"/>
    </source>
</evidence>
<evidence type="ECO:0000256" key="8">
    <source>
        <dbReference type="ARBA" id="ARBA00022989"/>
    </source>
</evidence>
<evidence type="ECO:0000256" key="9">
    <source>
        <dbReference type="ARBA" id="ARBA00023136"/>
    </source>
</evidence>
<dbReference type="Pfam" id="PF00852">
    <property type="entry name" value="Glyco_transf_10"/>
    <property type="match status" value="1"/>
</dbReference>
<keyword evidence="4 11" id="KW-0328">Glycosyltransferase</keyword>
<protein>
    <recommendedName>
        <fullName evidence="11">Fucosyltransferase</fullName>
        <ecNumber evidence="11">2.4.1.-</ecNumber>
    </recommendedName>
</protein>
<dbReference type="FunFam" id="3.40.50.11660:FF:000004">
    <property type="entry name" value="Glycoprotein 3-alpha-L-fucosyltransferase A"/>
    <property type="match status" value="1"/>
</dbReference>
<dbReference type="GeneID" id="118432514"/>
<sequence>MLLPSKMKTSLKQLVKFYLVIFPTCFGAFLVVYFAEKKVSLSIQTRDQTVHCDCNESYTRPDPKETLSICSSDPQDDPLVNPLSKFYSVWYDPPTEKTLTKPEKVKIVFWTDLWNNHLRKKLPKGNRSLCPRFPNCIFSKYRDEIHEADAVIFENSNLPKDYNSSLMPTVRYPHQHSVWLSTECPNYPSINFETYRGVFNWTITYRADSDSLGGWGSLYETYQRLKDEGVDPMKDYTEGKKKLAVWFISKCNTQANRIAYATELVKHMHVDVYGGCGKNDVCAKWKIKCMPKVIRQYKFYLAFENMKCKEYITEKFWRNALENDVVPVVLGANRSDYERLAPPHSFIHVDDFTSPKELANYLKMLDQDKDKYNAYFKWKTTPPKNMPLDEGRWCNLCRELLERCPTKRKVYTDLRTWFEGENLSMCDPKENVKYQELRFVENHFELAHQTN</sequence>
<evidence type="ECO:0000259" key="12">
    <source>
        <dbReference type="Pfam" id="PF00852"/>
    </source>
</evidence>
<feature type="domain" description="Fucosyltransferase C-terminal" evidence="12">
    <location>
        <begin position="238"/>
        <end position="417"/>
    </location>
</feature>
<dbReference type="OrthoDB" id="427096at2759"/>
<feature type="domain" description="Fucosyltransferase N-terminal" evidence="13">
    <location>
        <begin position="103"/>
        <end position="211"/>
    </location>
</feature>
<reference evidence="15" key="2">
    <citation type="submission" date="2025-08" db="UniProtKB">
        <authorList>
            <consortium name="RefSeq"/>
        </authorList>
    </citation>
    <scope>IDENTIFICATION</scope>
    <source>
        <strain evidence="15">S238N-H82</strain>
        <tissue evidence="15">Testes</tissue>
    </source>
</reference>
<dbReference type="InterPro" id="IPR055270">
    <property type="entry name" value="Glyco_tran_10_C"/>
</dbReference>
<dbReference type="EC" id="2.4.1.-" evidence="11"/>
<keyword evidence="8 11" id="KW-1133">Transmembrane helix</keyword>
<keyword evidence="7" id="KW-0735">Signal-anchor</keyword>
<dbReference type="PANTHER" id="PTHR11929">
    <property type="entry name" value="ALPHA- 1,3 -FUCOSYLTRANSFERASE"/>
    <property type="match status" value="1"/>
</dbReference>
<dbReference type="GO" id="GO:0046920">
    <property type="term" value="F:alpha-(1-&gt;3)-fucosyltransferase activity"/>
    <property type="evidence" value="ECO:0000318"/>
    <property type="project" value="GO_Central"/>
</dbReference>
<dbReference type="KEGG" id="bfo:118432514"/>
<dbReference type="InterPro" id="IPR001503">
    <property type="entry name" value="Glyco_trans_10"/>
</dbReference>
<dbReference type="AlphaFoldDB" id="A0A9J7MI20"/>
<evidence type="ECO:0000256" key="1">
    <source>
        <dbReference type="ARBA" id="ARBA00004167"/>
    </source>
</evidence>
<dbReference type="OMA" id="HRECVEM"/>
<keyword evidence="11" id="KW-0333">Golgi apparatus</keyword>
<dbReference type="InterPro" id="IPR031481">
    <property type="entry name" value="Glyco_tran_10_N"/>
</dbReference>
<evidence type="ECO:0000256" key="6">
    <source>
        <dbReference type="ARBA" id="ARBA00022692"/>
    </source>
</evidence>
<dbReference type="GO" id="GO:0032580">
    <property type="term" value="C:Golgi cisterna membrane"/>
    <property type="evidence" value="ECO:0007669"/>
    <property type="project" value="UniProtKB-SubCell"/>
</dbReference>
<evidence type="ECO:0000256" key="11">
    <source>
        <dbReference type="RuleBase" id="RU003832"/>
    </source>
</evidence>
<keyword evidence="6 11" id="KW-0812">Transmembrane</keyword>
<evidence type="ECO:0000256" key="7">
    <source>
        <dbReference type="ARBA" id="ARBA00022968"/>
    </source>
</evidence>
<evidence type="ECO:0000256" key="4">
    <source>
        <dbReference type="ARBA" id="ARBA00022676"/>
    </source>
</evidence>
<dbReference type="Gene3D" id="3.40.50.11660">
    <property type="entry name" value="Glycosyl transferase family 10, C-terminal domain"/>
    <property type="match status" value="1"/>
</dbReference>
<comment type="similarity">
    <text evidence="3 11">Belongs to the glycosyltransferase 10 family.</text>
</comment>
<name>A0A9J7MI20_BRAFL</name>
<evidence type="ECO:0000256" key="5">
    <source>
        <dbReference type="ARBA" id="ARBA00022679"/>
    </source>
</evidence>
<keyword evidence="5 11" id="KW-0808">Transferase</keyword>
<evidence type="ECO:0000313" key="15">
    <source>
        <dbReference type="RefSeq" id="XP_035700016.1"/>
    </source>
</evidence>
<dbReference type="Pfam" id="PF17039">
    <property type="entry name" value="Glyco_tran_10_N"/>
    <property type="match status" value="1"/>
</dbReference>
<reference evidence="14" key="1">
    <citation type="journal article" date="2020" name="Nat. Ecol. Evol.">
        <title>Deeply conserved synteny resolves early events in vertebrate evolution.</title>
        <authorList>
            <person name="Simakov O."/>
            <person name="Marletaz F."/>
            <person name="Yue J.X."/>
            <person name="O'Connell B."/>
            <person name="Jenkins J."/>
            <person name="Brandt A."/>
            <person name="Calef R."/>
            <person name="Tung C.H."/>
            <person name="Huang T.K."/>
            <person name="Schmutz J."/>
            <person name="Satoh N."/>
            <person name="Yu J.K."/>
            <person name="Putnam N.H."/>
            <person name="Green R.E."/>
            <person name="Rokhsar D.S."/>
        </authorList>
    </citation>
    <scope>NUCLEOTIDE SEQUENCE [LARGE SCALE GENOMIC DNA]</scope>
    <source>
        <strain evidence="14">S238N-H82</strain>
    </source>
</reference>
<dbReference type="InterPro" id="IPR038577">
    <property type="entry name" value="GT10-like_C_sf"/>
</dbReference>
<dbReference type="SUPFAM" id="SSF53756">
    <property type="entry name" value="UDP-Glycosyltransferase/glycogen phosphorylase"/>
    <property type="match status" value="1"/>
</dbReference>
<keyword evidence="10" id="KW-0325">Glycoprotein</keyword>
<evidence type="ECO:0000313" key="14">
    <source>
        <dbReference type="Proteomes" id="UP000001554"/>
    </source>
</evidence>
<evidence type="ECO:0000256" key="10">
    <source>
        <dbReference type="ARBA" id="ARBA00023180"/>
    </source>
</evidence>
<comment type="subcellular location">
    <subcellularLocation>
        <location evidence="11">Golgi apparatus</location>
        <location evidence="11">Golgi stack membrane</location>
        <topology evidence="11">Single-pass type II membrane protein</topology>
    </subcellularLocation>
    <subcellularLocation>
        <location evidence="1">Membrane</location>
        <topology evidence="1">Single-pass membrane protein</topology>
    </subcellularLocation>
</comment>
<keyword evidence="9 11" id="KW-0472">Membrane</keyword>
<evidence type="ECO:0000256" key="2">
    <source>
        <dbReference type="ARBA" id="ARBA00004922"/>
    </source>
</evidence>
<keyword evidence="14" id="KW-1185">Reference proteome</keyword>
<comment type="pathway">
    <text evidence="2">Protein modification; protein glycosylation.</text>
</comment>
<dbReference type="PANTHER" id="PTHR11929:SF145">
    <property type="entry name" value="ALPHA-(1,3)-FUCOSYLTRANSFERASE FUT-1"/>
    <property type="match status" value="1"/>
</dbReference>
<evidence type="ECO:0000259" key="13">
    <source>
        <dbReference type="Pfam" id="PF17039"/>
    </source>
</evidence>
<dbReference type="Proteomes" id="UP000001554">
    <property type="component" value="Chromosome 15"/>
</dbReference>
<accession>A0A9J7MI20</accession>
<dbReference type="RefSeq" id="XP_035700016.1">
    <property type="nucleotide sequence ID" value="XM_035844123.1"/>
</dbReference>